<dbReference type="InterPro" id="IPR028081">
    <property type="entry name" value="Leu-bd"/>
</dbReference>
<sequence length="426" mass="46386">MTKRRSIMNRRHFLQTAGAAGALTLVSGNLRMALAQTSGPIRIGFLAPLTGTAASAGRELVDGWNLYWQQAGMELAGRKVEVIVEDDASSPDTALQKARRLVQQQKVHMLVGDILANTGLAVAEYAKGTGTPYFMPVVAADDLTQRTRIPNVLRVAGFAASQMTRPLADWCLKQGYKRVVTIGQDYTFGHEQAGGFIQNFTQGGGTLAGQLWHPLNTADFSPYLGQIPSFSPDVVLAIETGADAARLLKQWYSFGMKQQFPLVTSQNTTDQSIIRNLLPAEALGIVSSAHYAEGADDPAVKQFVDAYEKEFKILPAIFAAEGFTAGLWIADAIKKVQGNVEDIPAFLDAVKSTTIPDSPLGQNLHMDDYGNPIYNIYIREVVERPDGKLVNAVIDSYAEVSQFGNLSPEEYLKQPPFSRDFQGVAK</sequence>
<dbReference type="InterPro" id="IPR019546">
    <property type="entry name" value="TAT_signal_bac_arc"/>
</dbReference>
<dbReference type="PANTHER" id="PTHR30483">
    <property type="entry name" value="LEUCINE-SPECIFIC-BINDING PROTEIN"/>
    <property type="match status" value="1"/>
</dbReference>
<dbReference type="Pfam" id="PF13458">
    <property type="entry name" value="Peripla_BP_6"/>
    <property type="match status" value="1"/>
</dbReference>
<keyword evidence="5" id="KW-1185">Reference proteome</keyword>
<comment type="similarity">
    <text evidence="1">Belongs to the leucine-binding protein family.</text>
</comment>
<dbReference type="CDD" id="cd06332">
    <property type="entry name" value="PBP1_aromatic_compounds-like"/>
    <property type="match status" value="1"/>
</dbReference>
<dbReference type="Gene3D" id="3.40.50.2300">
    <property type="match status" value="2"/>
</dbReference>
<dbReference type="SUPFAM" id="SSF53822">
    <property type="entry name" value="Periplasmic binding protein-like I"/>
    <property type="match status" value="1"/>
</dbReference>
<dbReference type="Proteomes" id="UP000266483">
    <property type="component" value="Unassembled WGS sequence"/>
</dbReference>
<dbReference type="InterPro" id="IPR051010">
    <property type="entry name" value="BCAA_transport"/>
</dbReference>
<gene>
    <name evidence="4" type="ORF">CJO09_07695</name>
</gene>
<name>A0ABX9MXB3_9BURK</name>
<dbReference type="InterPro" id="IPR028082">
    <property type="entry name" value="Peripla_BP_I"/>
</dbReference>
<dbReference type="PANTHER" id="PTHR30483:SF6">
    <property type="entry name" value="PERIPLASMIC BINDING PROTEIN OF ABC TRANSPORTER FOR NATURAL AMINO ACIDS"/>
    <property type="match status" value="1"/>
</dbReference>
<dbReference type="InterPro" id="IPR006311">
    <property type="entry name" value="TAT_signal"/>
</dbReference>
<feature type="domain" description="Leucine-binding protein" evidence="3">
    <location>
        <begin position="40"/>
        <end position="382"/>
    </location>
</feature>
<dbReference type="PROSITE" id="PS51318">
    <property type="entry name" value="TAT"/>
    <property type="match status" value="1"/>
</dbReference>
<evidence type="ECO:0000313" key="5">
    <source>
        <dbReference type="Proteomes" id="UP000266483"/>
    </source>
</evidence>
<dbReference type="Pfam" id="PF10518">
    <property type="entry name" value="TAT_signal"/>
    <property type="match status" value="1"/>
</dbReference>
<reference evidence="4 5" key="1">
    <citation type="submission" date="2017-08" db="EMBL/GenBank/DDBJ databases">
        <title>Pusillimonas indicus sp. nov., a member of the family Alcaligenaceae isolated from surface seawater.</title>
        <authorList>
            <person name="Li J."/>
        </authorList>
    </citation>
    <scope>NUCLEOTIDE SEQUENCE [LARGE SCALE GENOMIC DNA]</scope>
    <source>
        <strain evidence="4 5">17-4A</strain>
    </source>
</reference>
<keyword evidence="2" id="KW-0732">Signal</keyword>
<comment type="caution">
    <text evidence="4">The sequence shown here is derived from an EMBL/GenBank/DDBJ whole genome shotgun (WGS) entry which is preliminary data.</text>
</comment>
<protein>
    <recommendedName>
        <fullName evidence="3">Leucine-binding protein domain-containing protein</fullName>
    </recommendedName>
</protein>
<accession>A0ABX9MXB3</accession>
<dbReference type="EMBL" id="NQOU01000002">
    <property type="protein sequence ID" value="RII83467.1"/>
    <property type="molecule type" value="Genomic_DNA"/>
</dbReference>
<evidence type="ECO:0000313" key="4">
    <source>
        <dbReference type="EMBL" id="RII83467.1"/>
    </source>
</evidence>
<evidence type="ECO:0000256" key="1">
    <source>
        <dbReference type="ARBA" id="ARBA00010062"/>
    </source>
</evidence>
<evidence type="ECO:0000256" key="2">
    <source>
        <dbReference type="ARBA" id="ARBA00022729"/>
    </source>
</evidence>
<proteinExistence type="inferred from homology"/>
<evidence type="ECO:0000259" key="3">
    <source>
        <dbReference type="Pfam" id="PF13458"/>
    </source>
</evidence>
<organism evidence="4 5">
    <name type="scientific">Neopusillimonas maritima</name>
    <dbReference type="NCBI Taxonomy" id="2026239"/>
    <lineage>
        <taxon>Bacteria</taxon>
        <taxon>Pseudomonadati</taxon>
        <taxon>Pseudomonadota</taxon>
        <taxon>Betaproteobacteria</taxon>
        <taxon>Burkholderiales</taxon>
        <taxon>Alcaligenaceae</taxon>
        <taxon>Neopusillimonas</taxon>
    </lineage>
</organism>
<dbReference type="NCBIfam" id="TIGR01409">
    <property type="entry name" value="TAT_signal_seq"/>
    <property type="match status" value="1"/>
</dbReference>